<feature type="compositionally biased region" description="Basic and acidic residues" evidence="1">
    <location>
        <begin position="496"/>
        <end position="516"/>
    </location>
</feature>
<proteinExistence type="predicted"/>
<feature type="compositionally biased region" description="Low complexity" evidence="1">
    <location>
        <begin position="268"/>
        <end position="277"/>
    </location>
</feature>
<feature type="compositionally biased region" description="Polar residues" evidence="1">
    <location>
        <begin position="430"/>
        <end position="439"/>
    </location>
</feature>
<evidence type="ECO:0000313" key="4">
    <source>
        <dbReference type="Proteomes" id="UP001153709"/>
    </source>
</evidence>
<feature type="region of interest" description="Disordered" evidence="1">
    <location>
        <begin position="219"/>
        <end position="281"/>
    </location>
</feature>
<reference evidence="3" key="1">
    <citation type="submission" date="2022-01" db="EMBL/GenBank/DDBJ databases">
        <authorList>
            <person name="King R."/>
        </authorList>
    </citation>
    <scope>NUCLEOTIDE SEQUENCE</scope>
</reference>
<evidence type="ECO:0000259" key="2">
    <source>
        <dbReference type="Pfam" id="PF15999"/>
    </source>
</evidence>
<feature type="compositionally biased region" description="Basic and acidic residues" evidence="1">
    <location>
        <begin position="232"/>
        <end position="241"/>
    </location>
</feature>
<dbReference type="Pfam" id="PF15999">
    <property type="entry name" value="DUF4774"/>
    <property type="match status" value="1"/>
</dbReference>
<organism evidence="3 4">
    <name type="scientific">Diabrotica balteata</name>
    <name type="common">Banded cucumber beetle</name>
    <dbReference type="NCBI Taxonomy" id="107213"/>
    <lineage>
        <taxon>Eukaryota</taxon>
        <taxon>Metazoa</taxon>
        <taxon>Ecdysozoa</taxon>
        <taxon>Arthropoda</taxon>
        <taxon>Hexapoda</taxon>
        <taxon>Insecta</taxon>
        <taxon>Pterygota</taxon>
        <taxon>Neoptera</taxon>
        <taxon>Endopterygota</taxon>
        <taxon>Coleoptera</taxon>
        <taxon>Polyphaga</taxon>
        <taxon>Cucujiformia</taxon>
        <taxon>Chrysomeloidea</taxon>
        <taxon>Chrysomelidae</taxon>
        <taxon>Galerucinae</taxon>
        <taxon>Diabroticina</taxon>
        <taxon>Diabroticites</taxon>
        <taxon>Diabrotica</taxon>
    </lineage>
</organism>
<protein>
    <recommendedName>
        <fullName evidence="2">DUF4774 domain-containing protein</fullName>
    </recommendedName>
</protein>
<name>A0A9P0E2P4_DIABA</name>
<feature type="region of interest" description="Disordered" evidence="1">
    <location>
        <begin position="430"/>
        <end position="523"/>
    </location>
</feature>
<keyword evidence="4" id="KW-1185">Reference proteome</keyword>
<evidence type="ECO:0000256" key="1">
    <source>
        <dbReference type="SAM" id="MobiDB-lite"/>
    </source>
</evidence>
<dbReference type="EMBL" id="OU898279">
    <property type="protein sequence ID" value="CAH1278114.1"/>
    <property type="molecule type" value="Genomic_DNA"/>
</dbReference>
<dbReference type="Proteomes" id="UP001153709">
    <property type="component" value="Chromosome 4"/>
</dbReference>
<evidence type="ECO:0000313" key="3">
    <source>
        <dbReference type="EMBL" id="CAH1278114.1"/>
    </source>
</evidence>
<dbReference type="AlphaFoldDB" id="A0A9P0E2P4"/>
<feature type="compositionally biased region" description="Low complexity" evidence="1">
    <location>
        <begin position="449"/>
        <end position="462"/>
    </location>
</feature>
<dbReference type="OrthoDB" id="8194084at2759"/>
<sequence>MSFQLSSLPEVKSPDKVCTVQQWYRQNHTLKINMVQYFLLILATACLTSAYPKEGPTENNNQQYQQRPVFVLLDQTLQDQLYAQQIQNEVRVKAPLQEIQQPRIQELQQPRIQEQPQLEQQQIYAPGGFQYGDPQLQYPGYNQQAFPRIQPSILLYGAGGQGQPILINPGNPPGNFLVPQQPGVVYRNNPQNPVFVGGYPNPKPAHIPPIEKDAEEIPTNPANIPPFQSKPSESKPEKLETFTEDNFASFPKPAGEAGGIDEVDRRQPPQQVPNNNNLKPGQRFFILNGQPLYQNYPLNYPEIPNFGFQQIEQPFQQLQSEPREQEFNNYNIPVQTVLLRNSGPVDQPQNIAQNAQSAPQQLFPAFNQQNIPQESYFRTSLPTGVSDINSGIPIGQFRFSSPNGPYFPSQDEIDNDSVVINANFGDSSLSDAVATQSDPTVPAAKSPEPGTAQAAPGAIALAGPGGIAGAAPRGTALAGKGGLAVSSPQATAIAGTKKEEKAEKADKEKPDKQERKTTRKPKN</sequence>
<feature type="domain" description="DUF4774" evidence="2">
    <location>
        <begin position="453"/>
        <end position="496"/>
    </location>
</feature>
<accession>A0A9P0E2P4</accession>
<dbReference type="InterPro" id="IPR031942">
    <property type="entry name" value="DUF4774"/>
</dbReference>
<gene>
    <name evidence="3" type="ORF">DIABBA_LOCUS6279</name>
</gene>